<evidence type="ECO:0000256" key="3">
    <source>
        <dbReference type="ARBA" id="ARBA00022741"/>
    </source>
</evidence>
<dbReference type="EC" id="2.7.1.15" evidence="9"/>
<comment type="cofactor">
    <cofactor evidence="9">
        <name>Mg(2+)</name>
        <dbReference type="ChEBI" id="CHEBI:18420"/>
    </cofactor>
    <text evidence="9">Requires a divalent cation, most likely magnesium in vivo, as an electrophilic catalyst to aid phosphoryl group transfer. It is the chelate of the metal and the nucleotide that is the actual substrate.</text>
</comment>
<dbReference type="CDD" id="cd01174">
    <property type="entry name" value="ribokinase"/>
    <property type="match status" value="1"/>
</dbReference>
<dbReference type="HAMAP" id="MF_01987">
    <property type="entry name" value="Ribokinase"/>
    <property type="match status" value="1"/>
</dbReference>
<dbReference type="PANTHER" id="PTHR10584">
    <property type="entry name" value="SUGAR KINASE"/>
    <property type="match status" value="1"/>
</dbReference>
<keyword evidence="7 9" id="KW-0630">Potassium</keyword>
<evidence type="ECO:0000256" key="5">
    <source>
        <dbReference type="ARBA" id="ARBA00022840"/>
    </source>
</evidence>
<feature type="binding site" evidence="9">
    <location>
        <position position="182"/>
    </location>
    <ligand>
        <name>ATP</name>
        <dbReference type="ChEBI" id="CHEBI:30616"/>
    </ligand>
</feature>
<proteinExistence type="inferred from homology"/>
<feature type="active site" description="Proton acceptor" evidence="9">
    <location>
        <position position="247"/>
    </location>
</feature>
<keyword evidence="5 9" id="KW-0067">ATP-binding</keyword>
<dbReference type="PRINTS" id="PR00990">
    <property type="entry name" value="RIBOKINASE"/>
</dbReference>
<feature type="binding site" evidence="9">
    <location>
        <position position="241"/>
    </location>
    <ligand>
        <name>K(+)</name>
        <dbReference type="ChEBI" id="CHEBI:29103"/>
    </ligand>
</feature>
<dbReference type="SUPFAM" id="SSF53613">
    <property type="entry name" value="Ribokinase-like"/>
    <property type="match status" value="1"/>
</dbReference>
<keyword evidence="4 9" id="KW-0418">Kinase</keyword>
<dbReference type="InterPro" id="IPR029056">
    <property type="entry name" value="Ribokinase-like"/>
</dbReference>
<comment type="caution">
    <text evidence="9">Lacks conserved residue(s) required for the propagation of feature annotation.</text>
</comment>
<reference evidence="11" key="1">
    <citation type="journal article" date="2014" name="Int. J. Syst. Evol. Microbiol.">
        <title>Complete genome sequence of Corynebacterium casei LMG S-19264T (=DSM 44701T), isolated from a smear-ripened cheese.</title>
        <authorList>
            <consortium name="US DOE Joint Genome Institute (JGI-PGF)"/>
            <person name="Walter F."/>
            <person name="Albersmeier A."/>
            <person name="Kalinowski J."/>
            <person name="Ruckert C."/>
        </authorList>
    </citation>
    <scope>NUCLEOTIDE SEQUENCE</scope>
    <source>
        <strain evidence="11">KCTC 32437</strain>
    </source>
</reference>
<feature type="binding site" evidence="9">
    <location>
        <position position="138"/>
    </location>
    <ligand>
        <name>substrate</name>
    </ligand>
</feature>
<dbReference type="InterPro" id="IPR002139">
    <property type="entry name" value="Ribo/fructo_kinase"/>
</dbReference>
<dbReference type="GO" id="GO:0004747">
    <property type="term" value="F:ribokinase activity"/>
    <property type="evidence" value="ECO:0007669"/>
    <property type="project" value="UniProtKB-UniRule"/>
</dbReference>
<keyword evidence="3 9" id="KW-0547">Nucleotide-binding</keyword>
<keyword evidence="8 9" id="KW-0119">Carbohydrate metabolism</keyword>
<gene>
    <name evidence="9 11" type="primary">rbsK</name>
    <name evidence="11" type="ORF">GCM10007989_17940</name>
</gene>
<comment type="caution">
    <text evidence="11">The sequence shown here is derived from an EMBL/GenBank/DDBJ whole genome shotgun (WGS) entry which is preliminary data.</text>
</comment>
<evidence type="ECO:0000313" key="12">
    <source>
        <dbReference type="Proteomes" id="UP000646579"/>
    </source>
</evidence>
<feature type="binding site" evidence="9">
    <location>
        <begin position="9"/>
        <end position="11"/>
    </location>
    <ligand>
        <name>substrate</name>
    </ligand>
</feature>
<comment type="similarity">
    <text evidence="9">Belongs to the carbohydrate kinase PfkB family. Ribokinase subfamily.</text>
</comment>
<feature type="binding site" evidence="9">
    <location>
        <begin position="246"/>
        <end position="247"/>
    </location>
    <ligand>
        <name>ATP</name>
        <dbReference type="ChEBI" id="CHEBI:30616"/>
    </ligand>
</feature>
<dbReference type="Proteomes" id="UP000646579">
    <property type="component" value="Unassembled WGS sequence"/>
</dbReference>
<evidence type="ECO:0000256" key="2">
    <source>
        <dbReference type="ARBA" id="ARBA00022723"/>
    </source>
</evidence>
<evidence type="ECO:0000256" key="4">
    <source>
        <dbReference type="ARBA" id="ARBA00022777"/>
    </source>
</evidence>
<protein>
    <recommendedName>
        <fullName evidence="9">Ribokinase</fullName>
        <shortName evidence="9">RK</shortName>
        <ecNumber evidence="9">2.7.1.15</ecNumber>
    </recommendedName>
</protein>
<evidence type="ECO:0000256" key="8">
    <source>
        <dbReference type="ARBA" id="ARBA00023277"/>
    </source>
</evidence>
<evidence type="ECO:0000259" key="10">
    <source>
        <dbReference type="Pfam" id="PF00294"/>
    </source>
</evidence>
<dbReference type="EMBL" id="BMZE01000002">
    <property type="protein sequence ID" value="GHA22886.1"/>
    <property type="molecule type" value="Genomic_DNA"/>
</dbReference>
<dbReference type="GO" id="GO:0019303">
    <property type="term" value="P:D-ribose catabolic process"/>
    <property type="evidence" value="ECO:0007669"/>
    <property type="project" value="UniProtKB-UniRule"/>
</dbReference>
<keyword evidence="2 9" id="KW-0479">Metal-binding</keyword>
<reference evidence="11" key="2">
    <citation type="submission" date="2020-09" db="EMBL/GenBank/DDBJ databases">
        <authorList>
            <person name="Sun Q."/>
            <person name="Kim S."/>
        </authorList>
    </citation>
    <scope>NUCLEOTIDE SEQUENCE</scope>
    <source>
        <strain evidence="11">KCTC 32437</strain>
    </source>
</reference>
<sequence length="298" mass="30067">MITVFGSINLDQVGTVPRLPRPGETVAGGTFSTASGGKGANQALAARRAGATVRQVGAVGDDAFAGEALILLREAGVDLDGVRVIENCATGIAMIFVDAQGENVIAVLPGANGQVTEDEAETAVSGMKAGDVLLLQQEVPHQATLHALRLAREKGVISILNTAPFLDTTVEAAALADIVVANETEFDLLAGSDEATRDSALAERSADTGRTFIVTLGAAGAVAAKDGQLIKAPAPKITPLDTVGAGDTFCGYLGAGLEAGETLEAAMRLAIAAASLACLKQGAQPAIPSRSDVEAVLA</sequence>
<dbReference type="GO" id="GO:0005524">
    <property type="term" value="F:ATP binding"/>
    <property type="evidence" value="ECO:0007669"/>
    <property type="project" value="UniProtKB-UniRule"/>
</dbReference>
<evidence type="ECO:0000256" key="7">
    <source>
        <dbReference type="ARBA" id="ARBA00022958"/>
    </source>
</evidence>
<comment type="function">
    <text evidence="9">Catalyzes the phosphorylation of ribose at O-5 in a reaction requiring ATP and magnesium. The resulting D-ribose-5-phosphate can then be used either for sythesis of nucleotides, histidine, and tryptophan, or as a component of the pentose phosphate pathway.</text>
</comment>
<dbReference type="InterPro" id="IPR011877">
    <property type="entry name" value="Ribokinase"/>
</dbReference>
<evidence type="ECO:0000256" key="1">
    <source>
        <dbReference type="ARBA" id="ARBA00022679"/>
    </source>
</evidence>
<evidence type="ECO:0000313" key="11">
    <source>
        <dbReference type="EMBL" id="GHA22886.1"/>
    </source>
</evidence>
<comment type="subunit">
    <text evidence="9">Homodimer.</text>
</comment>
<comment type="pathway">
    <text evidence="9">Carbohydrate metabolism; D-ribose degradation; D-ribose 5-phosphate from beta-D-ribopyranose: step 2/2.</text>
</comment>
<feature type="binding site" evidence="9">
    <location>
        <begin position="37"/>
        <end position="41"/>
    </location>
    <ligand>
        <name>substrate</name>
    </ligand>
</feature>
<feature type="binding site" evidence="9">
    <location>
        <position position="243"/>
    </location>
    <ligand>
        <name>K(+)</name>
        <dbReference type="ChEBI" id="CHEBI:29103"/>
    </ligand>
</feature>
<dbReference type="RefSeq" id="WP_189425349.1">
    <property type="nucleotide sequence ID" value="NZ_BMZE01000002.1"/>
</dbReference>
<keyword evidence="1 9" id="KW-0808">Transferase</keyword>
<keyword evidence="12" id="KW-1185">Reference proteome</keyword>
<dbReference type="InterPro" id="IPR011611">
    <property type="entry name" value="PfkB_dom"/>
</dbReference>
<feature type="binding site" evidence="9">
    <location>
        <position position="280"/>
    </location>
    <ligand>
        <name>K(+)</name>
        <dbReference type="ChEBI" id="CHEBI:29103"/>
    </ligand>
</feature>
<dbReference type="PANTHER" id="PTHR10584:SF166">
    <property type="entry name" value="RIBOKINASE"/>
    <property type="match status" value="1"/>
</dbReference>
<dbReference type="Pfam" id="PF00294">
    <property type="entry name" value="PfkB"/>
    <property type="match status" value="1"/>
</dbReference>
<comment type="activity regulation">
    <text evidence="9">Activated by a monovalent cation that binds near, but not in, the active site. The most likely occupant of the site in vivo is potassium. Ion binding induces a conformational change that may alter substrate affinity.</text>
</comment>
<name>A0A918S3Y8_9HYPH</name>
<feature type="binding site" evidence="9">
    <location>
        <position position="282"/>
    </location>
    <ligand>
        <name>K(+)</name>
        <dbReference type="ChEBI" id="CHEBI:29103"/>
    </ligand>
</feature>
<dbReference type="Gene3D" id="3.40.1190.20">
    <property type="match status" value="1"/>
</dbReference>
<accession>A0A918S3Y8</accession>
<feature type="binding site" evidence="9">
    <location>
        <position position="277"/>
    </location>
    <ligand>
        <name>K(+)</name>
        <dbReference type="ChEBI" id="CHEBI:29103"/>
    </ligand>
</feature>
<dbReference type="AlphaFoldDB" id="A0A918S3Y8"/>
<keyword evidence="9" id="KW-0963">Cytoplasm</keyword>
<feature type="binding site" evidence="9">
    <location>
        <position position="247"/>
    </location>
    <ligand>
        <name>substrate</name>
    </ligand>
</feature>
<comment type="subcellular location">
    <subcellularLocation>
        <location evidence="9">Cytoplasm</location>
    </subcellularLocation>
</comment>
<feature type="domain" description="Carbohydrate kinase PfkB" evidence="10">
    <location>
        <begin position="2"/>
        <end position="289"/>
    </location>
</feature>
<organism evidence="11 12">
    <name type="scientific">Devosia pacifica</name>
    <dbReference type="NCBI Taxonomy" id="1335967"/>
    <lineage>
        <taxon>Bacteria</taxon>
        <taxon>Pseudomonadati</taxon>
        <taxon>Pseudomonadota</taxon>
        <taxon>Alphaproteobacteria</taxon>
        <taxon>Hyphomicrobiales</taxon>
        <taxon>Devosiaceae</taxon>
        <taxon>Devosia</taxon>
    </lineage>
</organism>
<dbReference type="GO" id="GO:0046872">
    <property type="term" value="F:metal ion binding"/>
    <property type="evidence" value="ECO:0007669"/>
    <property type="project" value="UniProtKB-KW"/>
</dbReference>
<dbReference type="GO" id="GO:0005829">
    <property type="term" value="C:cytosol"/>
    <property type="evidence" value="ECO:0007669"/>
    <property type="project" value="TreeGrafter"/>
</dbReference>
<feature type="binding site" evidence="9">
    <location>
        <begin position="215"/>
        <end position="220"/>
    </location>
    <ligand>
        <name>ATP</name>
        <dbReference type="ChEBI" id="CHEBI:30616"/>
    </ligand>
</feature>
<evidence type="ECO:0000256" key="6">
    <source>
        <dbReference type="ARBA" id="ARBA00022842"/>
    </source>
</evidence>
<comment type="catalytic activity">
    <reaction evidence="9">
        <text>D-ribose + ATP = D-ribose 5-phosphate + ADP + H(+)</text>
        <dbReference type="Rhea" id="RHEA:13697"/>
        <dbReference type="ChEBI" id="CHEBI:15378"/>
        <dbReference type="ChEBI" id="CHEBI:30616"/>
        <dbReference type="ChEBI" id="CHEBI:47013"/>
        <dbReference type="ChEBI" id="CHEBI:78346"/>
        <dbReference type="ChEBI" id="CHEBI:456216"/>
        <dbReference type="EC" id="2.7.1.15"/>
    </reaction>
</comment>
<evidence type="ECO:0000256" key="9">
    <source>
        <dbReference type="HAMAP-Rule" id="MF_01987"/>
    </source>
</evidence>
<keyword evidence="6 9" id="KW-0460">Magnesium</keyword>